<dbReference type="RefSeq" id="WP_386101338.1">
    <property type="nucleotide sequence ID" value="NZ_JBHSAT010000022.1"/>
</dbReference>
<protein>
    <submittedName>
        <fullName evidence="2">Uncharacterized protein</fullName>
    </submittedName>
</protein>
<comment type="caution">
    <text evidence="2">The sequence shown here is derived from an EMBL/GenBank/DDBJ whole genome shotgun (WGS) entry which is preliminary data.</text>
</comment>
<keyword evidence="1" id="KW-1133">Transmembrane helix</keyword>
<dbReference type="Proteomes" id="UP001595812">
    <property type="component" value="Unassembled WGS sequence"/>
</dbReference>
<keyword evidence="3" id="KW-1185">Reference proteome</keyword>
<organism evidence="2 3">
    <name type="scientific">Winogradskyella maritima</name>
    <dbReference type="NCBI Taxonomy" id="1517766"/>
    <lineage>
        <taxon>Bacteria</taxon>
        <taxon>Pseudomonadati</taxon>
        <taxon>Bacteroidota</taxon>
        <taxon>Flavobacteriia</taxon>
        <taxon>Flavobacteriales</taxon>
        <taxon>Flavobacteriaceae</taxon>
        <taxon>Winogradskyella</taxon>
    </lineage>
</organism>
<gene>
    <name evidence="2" type="ORF">ACFOSX_11965</name>
</gene>
<evidence type="ECO:0000313" key="2">
    <source>
        <dbReference type="EMBL" id="MFC3877943.1"/>
    </source>
</evidence>
<evidence type="ECO:0000313" key="3">
    <source>
        <dbReference type="Proteomes" id="UP001595812"/>
    </source>
</evidence>
<sequence>MRTDNGKVRGVIVSIYFIMVVLALVLATVFSAFKDLTDNAYKTFAVISVAFVLVFIIFYLVSKYFEYDSDGVKVVVENRGLLLSDRFNYREKRVEFYKKDLLGFKFNDYLVYKSLKLKLRSSNGKSKNCVFNVTLVQKKKRKYIRKSLNKMLRENRKNSDNQ</sequence>
<evidence type="ECO:0000256" key="1">
    <source>
        <dbReference type="SAM" id="Phobius"/>
    </source>
</evidence>
<feature type="transmembrane region" description="Helical" evidence="1">
    <location>
        <begin position="39"/>
        <end position="61"/>
    </location>
</feature>
<name>A0ABV8AIX4_9FLAO</name>
<keyword evidence="1" id="KW-0472">Membrane</keyword>
<dbReference type="EMBL" id="JBHSAT010000022">
    <property type="protein sequence ID" value="MFC3877943.1"/>
    <property type="molecule type" value="Genomic_DNA"/>
</dbReference>
<keyword evidence="1" id="KW-0812">Transmembrane</keyword>
<proteinExistence type="predicted"/>
<feature type="transmembrane region" description="Helical" evidence="1">
    <location>
        <begin position="12"/>
        <end position="33"/>
    </location>
</feature>
<accession>A0ABV8AIX4</accession>
<reference evidence="3" key="1">
    <citation type="journal article" date="2019" name="Int. J. Syst. Evol. Microbiol.">
        <title>The Global Catalogue of Microorganisms (GCM) 10K type strain sequencing project: providing services to taxonomists for standard genome sequencing and annotation.</title>
        <authorList>
            <consortium name="The Broad Institute Genomics Platform"/>
            <consortium name="The Broad Institute Genome Sequencing Center for Infectious Disease"/>
            <person name="Wu L."/>
            <person name="Ma J."/>
        </authorList>
    </citation>
    <scope>NUCLEOTIDE SEQUENCE [LARGE SCALE GENOMIC DNA]</scope>
    <source>
        <strain evidence="3">CECT 8979</strain>
    </source>
</reference>